<keyword evidence="2" id="KW-1185">Reference proteome</keyword>
<dbReference type="AlphaFoldDB" id="A0A559II13"/>
<evidence type="ECO:0000313" key="1">
    <source>
        <dbReference type="EMBL" id="TVX87274.1"/>
    </source>
</evidence>
<dbReference type="EMBL" id="VNJK01000004">
    <property type="protein sequence ID" value="TVX87274.1"/>
    <property type="molecule type" value="Genomic_DNA"/>
</dbReference>
<dbReference type="Proteomes" id="UP000318102">
    <property type="component" value="Unassembled WGS sequence"/>
</dbReference>
<name>A0A559II13_9BACL</name>
<proteinExistence type="predicted"/>
<sequence length="156" mass="17718">MTITAAISQSTAILLERARQAGFTTEELLDIVAANDESRLERAATEHFTYEDWISYAKEHGEPLEQAIREGYRLTFNTVNGLKWWLRYKYDIVAEEDYEVGDGRFNGLKLNAAQIAELKQVIARNWVVIDEVEGGHDSSVQDRVIDVAVRAKLNES</sequence>
<reference evidence="1 2" key="1">
    <citation type="submission" date="2019-07" db="EMBL/GenBank/DDBJ databases">
        <authorList>
            <person name="Kim J."/>
        </authorList>
    </citation>
    <scope>NUCLEOTIDE SEQUENCE [LARGE SCALE GENOMIC DNA]</scope>
    <source>
        <strain evidence="1 2">N4</strain>
    </source>
</reference>
<evidence type="ECO:0000313" key="2">
    <source>
        <dbReference type="Proteomes" id="UP000318102"/>
    </source>
</evidence>
<dbReference type="OrthoDB" id="2657532at2"/>
<comment type="caution">
    <text evidence="1">The sequence shown here is derived from an EMBL/GenBank/DDBJ whole genome shotgun (WGS) entry which is preliminary data.</text>
</comment>
<organism evidence="1 2">
    <name type="scientific">Paenibacillus agilis</name>
    <dbReference type="NCBI Taxonomy" id="3020863"/>
    <lineage>
        <taxon>Bacteria</taxon>
        <taxon>Bacillati</taxon>
        <taxon>Bacillota</taxon>
        <taxon>Bacilli</taxon>
        <taxon>Bacillales</taxon>
        <taxon>Paenibacillaceae</taxon>
        <taxon>Paenibacillus</taxon>
    </lineage>
</organism>
<gene>
    <name evidence="1" type="ORF">FPZ44_21385</name>
</gene>
<accession>A0A559II13</accession>
<protein>
    <submittedName>
        <fullName evidence="1">Uncharacterized protein</fullName>
    </submittedName>
</protein>